<feature type="binding site" evidence="8">
    <location>
        <position position="106"/>
    </location>
    <ligand>
        <name>Fe cation</name>
        <dbReference type="ChEBI" id="CHEBI:24875"/>
        <label>1</label>
    </ligand>
</feature>
<dbReference type="GO" id="GO:0004322">
    <property type="term" value="F:ferroxidase activity"/>
    <property type="evidence" value="ECO:0007669"/>
    <property type="project" value="UniProtKB-EC"/>
</dbReference>
<dbReference type="Pfam" id="PF00210">
    <property type="entry name" value="Ferritin"/>
    <property type="match status" value="1"/>
</dbReference>
<organism evidence="12 13">
    <name type="scientific">Bos mutus</name>
    <name type="common">wild yak</name>
    <dbReference type="NCBI Taxonomy" id="72004"/>
    <lineage>
        <taxon>Eukaryota</taxon>
        <taxon>Metazoa</taxon>
        <taxon>Chordata</taxon>
        <taxon>Craniata</taxon>
        <taxon>Vertebrata</taxon>
        <taxon>Euteleostomi</taxon>
        <taxon>Mammalia</taxon>
        <taxon>Eutheria</taxon>
        <taxon>Laurasiatheria</taxon>
        <taxon>Artiodactyla</taxon>
        <taxon>Ruminantia</taxon>
        <taxon>Pecora</taxon>
        <taxon>Bovidae</taxon>
        <taxon>Bovinae</taxon>
        <taxon>Bos</taxon>
    </lineage>
</organism>
<dbReference type="Proteomes" id="UP000011080">
    <property type="component" value="Unassembled WGS sequence"/>
</dbReference>
<dbReference type="SUPFAM" id="SSF47240">
    <property type="entry name" value="Ferritin-like"/>
    <property type="match status" value="1"/>
</dbReference>
<keyword evidence="4" id="KW-0560">Oxidoreductase</keyword>
<comment type="function">
    <text evidence="9">Stores iron in a soluble, non-toxic, readily available form. Important for iron homeostasis. Iron is taken up in the ferrous form and deposited as ferric hydroxides after oxidation.</text>
</comment>
<evidence type="ECO:0000256" key="7">
    <source>
        <dbReference type="ARBA" id="ARBA00047990"/>
    </source>
</evidence>
<dbReference type="InterPro" id="IPR009078">
    <property type="entry name" value="Ferritin-like_SF"/>
</dbReference>
<dbReference type="PANTHER" id="PTHR11431">
    <property type="entry name" value="FERRITIN"/>
    <property type="match status" value="1"/>
</dbReference>
<sequence length="199" mass="22598">MASQAKGLLSEECRDALNQVASFYKINNLSPFLSLLQACYYIEDPEAPTFHTFFQDQADVKREHAKQFIKYLRKYKCKICLPVIKRPDIDNWGTGKQALLSALQLENELNKLLQDLKASASRNRETNLLRFMKKFLDEQTRNIKYLEYQLNYQKELEMSTQSEGQPENAPGTSAAAGQETESTGNSPSPPAQKVPKSSP</sequence>
<comment type="catalytic activity">
    <reaction evidence="7">
        <text>4 Fe(2+) + O2 + 4 H(+) = 4 Fe(3+) + 2 H2O</text>
        <dbReference type="Rhea" id="RHEA:11148"/>
        <dbReference type="ChEBI" id="CHEBI:15377"/>
        <dbReference type="ChEBI" id="CHEBI:15378"/>
        <dbReference type="ChEBI" id="CHEBI:15379"/>
        <dbReference type="ChEBI" id="CHEBI:29033"/>
        <dbReference type="ChEBI" id="CHEBI:29034"/>
        <dbReference type="EC" id="1.16.3.1"/>
    </reaction>
</comment>
<evidence type="ECO:0000256" key="9">
    <source>
        <dbReference type="RuleBase" id="RU361145"/>
    </source>
</evidence>
<feature type="compositionally biased region" description="Pro residues" evidence="10">
    <location>
        <begin position="187"/>
        <end position="199"/>
    </location>
</feature>
<evidence type="ECO:0000313" key="13">
    <source>
        <dbReference type="Proteomes" id="UP000011080"/>
    </source>
</evidence>
<feature type="binding site" evidence="8">
    <location>
        <position position="139"/>
    </location>
    <ligand>
        <name>Fe cation</name>
        <dbReference type="ChEBI" id="CHEBI:24875"/>
        <label>1</label>
    </ligand>
</feature>
<evidence type="ECO:0000259" key="11">
    <source>
        <dbReference type="PROSITE" id="PS50905"/>
    </source>
</evidence>
<keyword evidence="2 9" id="KW-0409">Iron storage</keyword>
<dbReference type="Gene3D" id="1.20.1260.10">
    <property type="match status" value="1"/>
</dbReference>
<evidence type="ECO:0000256" key="8">
    <source>
        <dbReference type="PIRSR" id="PIRSR601519-1"/>
    </source>
</evidence>
<evidence type="ECO:0000256" key="3">
    <source>
        <dbReference type="ARBA" id="ARBA00022723"/>
    </source>
</evidence>
<feature type="region of interest" description="Disordered" evidence="10">
    <location>
        <begin position="157"/>
        <end position="199"/>
    </location>
</feature>
<feature type="domain" description="Ferritin-like diiron" evidence="11">
    <location>
        <begin position="10"/>
        <end position="157"/>
    </location>
</feature>
<evidence type="ECO:0000313" key="12">
    <source>
        <dbReference type="EMBL" id="ELR55610.1"/>
    </source>
</evidence>
<keyword evidence="5 8" id="KW-0408">Iron</keyword>
<dbReference type="GO" id="GO:0006879">
    <property type="term" value="P:intracellular iron ion homeostasis"/>
    <property type="evidence" value="ECO:0007669"/>
    <property type="project" value="UniProtKB-KW"/>
</dbReference>
<dbReference type="GO" id="GO:0008198">
    <property type="term" value="F:ferrous iron binding"/>
    <property type="evidence" value="ECO:0007669"/>
    <property type="project" value="TreeGrafter"/>
</dbReference>
<dbReference type="InterPro" id="IPR012347">
    <property type="entry name" value="Ferritin-like"/>
</dbReference>
<evidence type="ECO:0000256" key="2">
    <source>
        <dbReference type="ARBA" id="ARBA00022434"/>
    </source>
</evidence>
<dbReference type="PROSITE" id="PS50905">
    <property type="entry name" value="FERRITIN_LIKE"/>
    <property type="match status" value="1"/>
</dbReference>
<dbReference type="FunFam" id="1.20.1260.10:FF:000022">
    <property type="entry name" value="Ferritin"/>
    <property type="match status" value="1"/>
</dbReference>
<dbReference type="InterPro" id="IPR009040">
    <property type="entry name" value="Ferritin-like_diiron"/>
</dbReference>
<dbReference type="PANTHER" id="PTHR11431:SF54">
    <property type="entry name" value="FERRITIN"/>
    <property type="match status" value="1"/>
</dbReference>
<evidence type="ECO:0000256" key="4">
    <source>
        <dbReference type="ARBA" id="ARBA00023002"/>
    </source>
</evidence>
<evidence type="ECO:0000256" key="10">
    <source>
        <dbReference type="SAM" id="MobiDB-lite"/>
    </source>
</evidence>
<keyword evidence="3 8" id="KW-0479">Metal-binding</keyword>
<feature type="binding site" evidence="8">
    <location>
        <position position="64"/>
    </location>
    <ligand>
        <name>Fe cation</name>
        <dbReference type="ChEBI" id="CHEBI:24875"/>
        <label>1</label>
    </ligand>
</feature>
<gene>
    <name evidence="12" type="ORF">M91_09449</name>
</gene>
<evidence type="ECO:0000256" key="6">
    <source>
        <dbReference type="ARBA" id="ARBA00025111"/>
    </source>
</evidence>
<dbReference type="InterPro" id="IPR001519">
    <property type="entry name" value="Ferritin"/>
</dbReference>
<evidence type="ECO:0000256" key="1">
    <source>
        <dbReference type="ARBA" id="ARBA00007513"/>
    </source>
</evidence>
<comment type="similarity">
    <text evidence="1 9">Belongs to the ferritin family.</text>
</comment>
<dbReference type="GO" id="GO:0005737">
    <property type="term" value="C:cytoplasm"/>
    <property type="evidence" value="ECO:0007669"/>
    <property type="project" value="TreeGrafter"/>
</dbReference>
<comment type="function">
    <text evidence="6">Stores iron in a soluble, non-toxic, readily available form. Important for iron homeostasis. Has ferroxidase activity. Iron is taken up in the ferrous form and deposited as ferric hydroxides after oxidation.</text>
</comment>
<dbReference type="InterPro" id="IPR008331">
    <property type="entry name" value="Ferritin_DPS_dom"/>
</dbReference>
<name>L8IGF8_9CETA</name>
<dbReference type="GO" id="GO:0006826">
    <property type="term" value="P:iron ion transport"/>
    <property type="evidence" value="ECO:0007669"/>
    <property type="project" value="InterPro"/>
</dbReference>
<protein>
    <recommendedName>
        <fullName evidence="9">Ferritin</fullName>
    </recommendedName>
</protein>
<reference evidence="12 13" key="1">
    <citation type="journal article" date="2012" name="Nat. Genet.">
        <title>The yak genome and adaptation to life at high altitude.</title>
        <authorList>
            <person name="Qiu Q."/>
            <person name="Zhang G."/>
            <person name="Ma T."/>
            <person name="Qian W."/>
            <person name="Wang J."/>
            <person name="Ye Z."/>
            <person name="Cao C."/>
            <person name="Hu Q."/>
            <person name="Kim J."/>
            <person name="Larkin D.M."/>
            <person name="Auvil L."/>
            <person name="Capitanu B."/>
            <person name="Ma J."/>
            <person name="Lewin H.A."/>
            <person name="Qian X."/>
            <person name="Lang Y."/>
            <person name="Zhou R."/>
            <person name="Wang L."/>
            <person name="Wang K."/>
            <person name="Xia J."/>
            <person name="Liao S."/>
            <person name="Pan S."/>
            <person name="Lu X."/>
            <person name="Hou H."/>
            <person name="Wang Y."/>
            <person name="Zang X."/>
            <person name="Yin Y."/>
            <person name="Ma H."/>
            <person name="Zhang J."/>
            <person name="Wang Z."/>
            <person name="Zhang Y."/>
            <person name="Zhang D."/>
            <person name="Yonezawa T."/>
            <person name="Hasegawa M."/>
            <person name="Zhong Y."/>
            <person name="Liu W."/>
            <person name="Zhang Y."/>
            <person name="Huang Z."/>
            <person name="Zhang S."/>
            <person name="Long R."/>
            <person name="Yang H."/>
            <person name="Wang J."/>
            <person name="Lenstra J.A."/>
            <person name="Cooper D.N."/>
            <person name="Wu Y."/>
            <person name="Wang J."/>
            <person name="Shi P."/>
            <person name="Wang J."/>
            <person name="Liu J."/>
        </authorList>
    </citation>
    <scope>NUCLEOTIDE SEQUENCE [LARGE SCALE GENOMIC DNA]</scope>
    <source>
        <strain evidence="13">yakQH1</strain>
    </source>
</reference>
<dbReference type="EMBL" id="JH881235">
    <property type="protein sequence ID" value="ELR55610.1"/>
    <property type="molecule type" value="Genomic_DNA"/>
</dbReference>
<accession>L8IGF8</accession>
<proteinExistence type="inferred from homology"/>
<dbReference type="AlphaFoldDB" id="L8IGF8"/>
<dbReference type="GO" id="GO:0008199">
    <property type="term" value="F:ferric iron binding"/>
    <property type="evidence" value="ECO:0007669"/>
    <property type="project" value="InterPro"/>
</dbReference>
<evidence type="ECO:0000256" key="5">
    <source>
        <dbReference type="ARBA" id="ARBA00023004"/>
    </source>
</evidence>